<reference evidence="1 2" key="1">
    <citation type="submission" date="2019-09" db="EMBL/GenBank/DDBJ databases">
        <title>Genomes of family Cryomorphaceae.</title>
        <authorList>
            <person name="Bowman J.P."/>
        </authorList>
    </citation>
    <scope>NUCLEOTIDE SEQUENCE [LARGE SCALE GENOMIC DNA]</scope>
    <source>
        <strain evidence="1 2">LMG 25704</strain>
    </source>
</reference>
<dbReference type="Proteomes" id="UP000468650">
    <property type="component" value="Unassembled WGS sequence"/>
</dbReference>
<gene>
    <name evidence="1" type="ORF">F8C67_00405</name>
</gene>
<name>A0A6N6RJH7_9FLAO</name>
<comment type="caution">
    <text evidence="1">The sequence shown here is derived from an EMBL/GenBank/DDBJ whole genome shotgun (WGS) entry which is preliminary data.</text>
</comment>
<dbReference type="EMBL" id="WBVO01000001">
    <property type="protein sequence ID" value="KAB2814224.1"/>
    <property type="molecule type" value="Genomic_DNA"/>
</dbReference>
<dbReference type="OrthoDB" id="1098026at2"/>
<keyword evidence="2" id="KW-1185">Reference proteome</keyword>
<evidence type="ECO:0000313" key="1">
    <source>
        <dbReference type="EMBL" id="KAB2814224.1"/>
    </source>
</evidence>
<dbReference type="RefSeq" id="WP_151665805.1">
    <property type="nucleotide sequence ID" value="NZ_WBVO01000001.1"/>
</dbReference>
<organism evidence="1 2">
    <name type="scientific">Phaeocystidibacter luteus</name>
    <dbReference type="NCBI Taxonomy" id="911197"/>
    <lineage>
        <taxon>Bacteria</taxon>
        <taxon>Pseudomonadati</taxon>
        <taxon>Bacteroidota</taxon>
        <taxon>Flavobacteriia</taxon>
        <taxon>Flavobacteriales</taxon>
        <taxon>Phaeocystidibacteraceae</taxon>
        <taxon>Phaeocystidibacter</taxon>
    </lineage>
</organism>
<dbReference type="AlphaFoldDB" id="A0A6N6RJH7"/>
<protein>
    <recommendedName>
        <fullName evidence="3">Transcription regulator BetR N-terminal domain-containing protein</fullName>
    </recommendedName>
</protein>
<sequence>MRKENSENIQDTFLSQIKAVLPSNVSLATELSDTLGISMDSAYRRVRGETPISLEESYILSEKYNVSLGGLTKEAIGMVSFGYTPITADIEGMERYFQRLLDNLRIISKIPGASIKYCSQDIPIFHNVRAGMLTKFKVFYWMRSIMGVGELMTQKLDEDVVPLHIIELCEKVYKEYCKVDCQELWSYSTINSTLRQVQYYWESGLFATPEVGFSIINDIRSLVKGIEDLAVRGYKDEQDKPGKYDLYISEIELTTNAATVDLIERKAVFLGHHTFNMLETTHEGYANQTDQWFKNMVGKATLISQMGEKSRFQFFQDAYRKIDALESQMSES</sequence>
<evidence type="ECO:0008006" key="3">
    <source>
        <dbReference type="Google" id="ProtNLM"/>
    </source>
</evidence>
<accession>A0A6N6RJH7</accession>
<evidence type="ECO:0000313" key="2">
    <source>
        <dbReference type="Proteomes" id="UP000468650"/>
    </source>
</evidence>
<proteinExistence type="predicted"/>